<evidence type="ECO:0000313" key="5">
    <source>
        <dbReference type="EMBL" id="KAK1423334.1"/>
    </source>
</evidence>
<proteinExistence type="predicted"/>
<accession>A0AAD8NWL1</accession>
<dbReference type="CDD" id="cd00051">
    <property type="entry name" value="EFh"/>
    <property type="match status" value="1"/>
</dbReference>
<feature type="domain" description="EF-hand" evidence="4">
    <location>
        <begin position="101"/>
        <end position="136"/>
    </location>
</feature>
<dbReference type="InterPro" id="IPR002048">
    <property type="entry name" value="EF_hand_dom"/>
</dbReference>
<dbReference type="InterPro" id="IPR011992">
    <property type="entry name" value="EF-hand-dom_pair"/>
</dbReference>
<dbReference type="FunFam" id="1.10.238.10:FF:000003">
    <property type="entry name" value="Calmodulin A"/>
    <property type="match status" value="1"/>
</dbReference>
<dbReference type="PROSITE" id="PS00018">
    <property type="entry name" value="EF_HAND_1"/>
    <property type="match status" value="2"/>
</dbReference>
<dbReference type="GO" id="GO:0005509">
    <property type="term" value="F:calcium ion binding"/>
    <property type="evidence" value="ECO:0007669"/>
    <property type="project" value="InterPro"/>
</dbReference>
<dbReference type="EMBL" id="JAUHHV010000005">
    <property type="protein sequence ID" value="KAK1423334.1"/>
    <property type="molecule type" value="Genomic_DNA"/>
</dbReference>
<dbReference type="PANTHER" id="PTHR10891">
    <property type="entry name" value="EF-HAND CALCIUM-BINDING DOMAIN CONTAINING PROTEIN"/>
    <property type="match status" value="1"/>
</dbReference>
<dbReference type="Pfam" id="PF13499">
    <property type="entry name" value="EF-hand_7"/>
    <property type="match status" value="1"/>
</dbReference>
<keyword evidence="1" id="KW-0479">Metal-binding</keyword>
<evidence type="ECO:0000256" key="1">
    <source>
        <dbReference type="ARBA" id="ARBA00022723"/>
    </source>
</evidence>
<dbReference type="PROSITE" id="PS50222">
    <property type="entry name" value="EF_HAND_2"/>
    <property type="match status" value="2"/>
</dbReference>
<dbReference type="InterPro" id="IPR039647">
    <property type="entry name" value="EF_hand_pair_protein_CML-like"/>
</dbReference>
<dbReference type="SUPFAM" id="SSF47473">
    <property type="entry name" value="EF-hand"/>
    <property type="match status" value="1"/>
</dbReference>
<gene>
    <name evidence="5" type="ORF">QVD17_18632</name>
</gene>
<dbReference type="InterPro" id="IPR018247">
    <property type="entry name" value="EF_Hand_1_Ca_BS"/>
</dbReference>
<dbReference type="SMART" id="SM00054">
    <property type="entry name" value="EFh"/>
    <property type="match status" value="2"/>
</dbReference>
<reference evidence="5" key="1">
    <citation type="journal article" date="2023" name="bioRxiv">
        <title>Improved chromosome-level genome assembly for marigold (Tagetes erecta).</title>
        <authorList>
            <person name="Jiang F."/>
            <person name="Yuan L."/>
            <person name="Wang S."/>
            <person name="Wang H."/>
            <person name="Xu D."/>
            <person name="Wang A."/>
            <person name="Fan W."/>
        </authorList>
    </citation>
    <scope>NUCLEOTIDE SEQUENCE</scope>
    <source>
        <strain evidence="5">WSJ</strain>
        <tissue evidence="5">Leaf</tissue>
    </source>
</reference>
<evidence type="ECO:0000256" key="2">
    <source>
        <dbReference type="ARBA" id="ARBA00022737"/>
    </source>
</evidence>
<keyword evidence="2" id="KW-0677">Repeat</keyword>
<evidence type="ECO:0000313" key="6">
    <source>
        <dbReference type="Proteomes" id="UP001229421"/>
    </source>
</evidence>
<sequence length="172" mass="20467">MTFMILELIQYFISQKILTMSIYPHFWFYINDSKIQVLEKKNQDYSKLSKRLSSFKYISIQGHEVEMVMGKLGMLCGCEVDNLPKCLSCDELFNMFEEEQPRLDEVKEAFDVFDENKDGYIDAQELRRVFCALGFRDEVAMDDCKKMIRVFDENDDGRIDFYEFVKFMECTC</sequence>
<dbReference type="Gene3D" id="1.10.238.10">
    <property type="entry name" value="EF-hand"/>
    <property type="match status" value="1"/>
</dbReference>
<organism evidence="5 6">
    <name type="scientific">Tagetes erecta</name>
    <name type="common">African marigold</name>
    <dbReference type="NCBI Taxonomy" id="13708"/>
    <lineage>
        <taxon>Eukaryota</taxon>
        <taxon>Viridiplantae</taxon>
        <taxon>Streptophyta</taxon>
        <taxon>Embryophyta</taxon>
        <taxon>Tracheophyta</taxon>
        <taxon>Spermatophyta</taxon>
        <taxon>Magnoliopsida</taxon>
        <taxon>eudicotyledons</taxon>
        <taxon>Gunneridae</taxon>
        <taxon>Pentapetalae</taxon>
        <taxon>asterids</taxon>
        <taxon>campanulids</taxon>
        <taxon>Asterales</taxon>
        <taxon>Asteraceae</taxon>
        <taxon>Asteroideae</taxon>
        <taxon>Heliantheae alliance</taxon>
        <taxon>Tageteae</taxon>
        <taxon>Tagetes</taxon>
    </lineage>
</organism>
<protein>
    <recommendedName>
        <fullName evidence="4">EF-hand domain-containing protein</fullName>
    </recommendedName>
</protein>
<feature type="domain" description="EF-hand" evidence="4">
    <location>
        <begin position="139"/>
        <end position="172"/>
    </location>
</feature>
<evidence type="ECO:0000259" key="4">
    <source>
        <dbReference type="PROSITE" id="PS50222"/>
    </source>
</evidence>
<keyword evidence="3" id="KW-0106">Calcium</keyword>
<evidence type="ECO:0000256" key="3">
    <source>
        <dbReference type="ARBA" id="ARBA00022837"/>
    </source>
</evidence>
<name>A0AAD8NWL1_TARER</name>
<keyword evidence="6" id="KW-1185">Reference proteome</keyword>
<dbReference type="AlphaFoldDB" id="A0AAD8NWL1"/>
<dbReference type="Proteomes" id="UP001229421">
    <property type="component" value="Unassembled WGS sequence"/>
</dbReference>
<comment type="caution">
    <text evidence="5">The sequence shown here is derived from an EMBL/GenBank/DDBJ whole genome shotgun (WGS) entry which is preliminary data.</text>
</comment>